<dbReference type="Pfam" id="PF03334">
    <property type="entry name" value="PhaG_MnhG_YufB"/>
    <property type="match status" value="1"/>
</dbReference>
<dbReference type="RefSeq" id="WP_016421914.1">
    <property type="nucleotide sequence ID" value="NZ_CP046975.1"/>
</dbReference>
<keyword evidence="1" id="KW-0472">Membrane</keyword>
<accession>A0AAJ5YAP4</accession>
<dbReference type="GO" id="GO:0015297">
    <property type="term" value="F:antiporter activity"/>
    <property type="evidence" value="ECO:0007669"/>
    <property type="project" value="InterPro"/>
</dbReference>
<reference evidence="3" key="1">
    <citation type="submission" date="2023-03" db="EMBL/GenBank/DDBJ databases">
        <title>Corynebacterium amycolatum SB-1.</title>
        <authorList>
            <person name="Jo H."/>
        </authorList>
    </citation>
    <scope>NUCLEOTIDE SEQUENCE</scope>
    <source>
        <strain evidence="3">SB-1</strain>
    </source>
</reference>
<feature type="transmembrane region" description="Helical" evidence="1">
    <location>
        <begin position="43"/>
        <end position="61"/>
    </location>
</feature>
<dbReference type="EMBL" id="JASOOY020000007">
    <property type="protein sequence ID" value="MEO3716398.1"/>
    <property type="molecule type" value="Genomic_DNA"/>
</dbReference>
<dbReference type="GO" id="GO:0098662">
    <property type="term" value="P:inorganic cation transmembrane transport"/>
    <property type="evidence" value="ECO:0007669"/>
    <property type="project" value="InterPro"/>
</dbReference>
<dbReference type="EMBL" id="CP120206">
    <property type="protein sequence ID" value="WET44418.1"/>
    <property type="molecule type" value="Genomic_DNA"/>
</dbReference>
<sequence length="113" mass="11702">MSIASILVTILFAVLVIGGSLYLLLAGVAMWRSKDALSRLNQLSAGIMVGIPALVIANLVLEADQGDLTWGKTLTAILAIVAVLVVATVASEVLGRAVLGARDGSAEDYVPER</sequence>
<keyword evidence="1" id="KW-0812">Transmembrane</keyword>
<feature type="transmembrane region" description="Helical" evidence="1">
    <location>
        <begin position="73"/>
        <end position="94"/>
    </location>
</feature>
<proteinExistence type="predicted"/>
<name>A0AAJ5YAP4_CORAY</name>
<dbReference type="Proteomes" id="UP001223646">
    <property type="component" value="Unassembled WGS sequence"/>
</dbReference>
<reference evidence="2" key="2">
    <citation type="submission" date="2023-05" db="EMBL/GenBank/DDBJ databases">
        <authorList>
            <person name="Du J."/>
        </authorList>
    </citation>
    <scope>NUCLEOTIDE SEQUENCE</scope>
    <source>
        <strain evidence="2">UMB1064</strain>
    </source>
</reference>
<evidence type="ECO:0000313" key="4">
    <source>
        <dbReference type="Proteomes" id="UP001223646"/>
    </source>
</evidence>
<dbReference type="AlphaFoldDB" id="A0AAJ5YAP4"/>
<feature type="transmembrane region" description="Helical" evidence="1">
    <location>
        <begin position="6"/>
        <end position="31"/>
    </location>
</feature>
<evidence type="ECO:0000313" key="3">
    <source>
        <dbReference type="EMBL" id="WET44418.1"/>
    </source>
</evidence>
<protein>
    <submittedName>
        <fullName evidence="2">Monovalent cation/H(+) antiporter subunit G</fullName>
    </submittedName>
</protein>
<dbReference type="GeneID" id="92767741"/>
<organism evidence="2 4">
    <name type="scientific">Corynebacterium amycolatum</name>
    <dbReference type="NCBI Taxonomy" id="43765"/>
    <lineage>
        <taxon>Bacteria</taxon>
        <taxon>Bacillati</taxon>
        <taxon>Actinomycetota</taxon>
        <taxon>Actinomycetes</taxon>
        <taxon>Mycobacteriales</taxon>
        <taxon>Corynebacteriaceae</taxon>
        <taxon>Corynebacterium</taxon>
    </lineage>
</organism>
<dbReference type="Proteomes" id="UP001220238">
    <property type="component" value="Chromosome"/>
</dbReference>
<dbReference type="InterPro" id="IPR005133">
    <property type="entry name" value="PhaG_MnhG_YufB"/>
</dbReference>
<reference evidence="2" key="3">
    <citation type="submission" date="2024-05" db="EMBL/GenBank/DDBJ databases">
        <authorList>
            <person name="Wolfe A."/>
        </authorList>
    </citation>
    <scope>NUCLEOTIDE SEQUENCE</scope>
    <source>
        <strain evidence="2">UMB1064</strain>
    </source>
</reference>
<evidence type="ECO:0000313" key="2">
    <source>
        <dbReference type="EMBL" id="MEO3716398.1"/>
    </source>
</evidence>
<keyword evidence="1" id="KW-1133">Transmembrane helix</keyword>
<gene>
    <name evidence="3" type="ORF">P2W56_02960</name>
    <name evidence="2" type="ORF">QP460_002170</name>
</gene>
<evidence type="ECO:0000256" key="1">
    <source>
        <dbReference type="SAM" id="Phobius"/>
    </source>
</evidence>